<sequence>MNRFHRLTAAVPVTTAGARRRATTTVVTLAMAGALGFGVMTPVASAANGPCYDGRCTTTVSAPKTIKVDSRKFGFGKLRITSVSSRSVKMSAAGGRLGGSSSPGGTVQFNNLKIWVKSVSGKKAALQLFPTRY</sequence>
<organism evidence="1 2">
    <name type="scientific">Streptomyces marokkonensis</name>
    <dbReference type="NCBI Taxonomy" id="324855"/>
    <lineage>
        <taxon>Bacteria</taxon>
        <taxon>Bacillati</taxon>
        <taxon>Actinomycetota</taxon>
        <taxon>Actinomycetes</taxon>
        <taxon>Kitasatosporales</taxon>
        <taxon>Streptomycetaceae</taxon>
        <taxon>Streptomyces</taxon>
    </lineage>
</organism>
<evidence type="ECO:0000313" key="1">
    <source>
        <dbReference type="EMBL" id="GAA3958159.1"/>
    </source>
</evidence>
<name>A0ABP7P1J1_9ACTN</name>
<evidence type="ECO:0000313" key="2">
    <source>
        <dbReference type="Proteomes" id="UP001500034"/>
    </source>
</evidence>
<protein>
    <submittedName>
        <fullName evidence="1">Uncharacterized protein</fullName>
    </submittedName>
</protein>
<dbReference type="EMBL" id="BAABCQ010000011">
    <property type="protein sequence ID" value="GAA3958159.1"/>
    <property type="molecule type" value="Genomic_DNA"/>
</dbReference>
<comment type="caution">
    <text evidence="1">The sequence shown here is derived from an EMBL/GenBank/DDBJ whole genome shotgun (WGS) entry which is preliminary data.</text>
</comment>
<reference evidence="2" key="1">
    <citation type="journal article" date="2019" name="Int. J. Syst. Evol. Microbiol.">
        <title>The Global Catalogue of Microorganisms (GCM) 10K type strain sequencing project: providing services to taxonomists for standard genome sequencing and annotation.</title>
        <authorList>
            <consortium name="The Broad Institute Genomics Platform"/>
            <consortium name="The Broad Institute Genome Sequencing Center for Infectious Disease"/>
            <person name="Wu L."/>
            <person name="Ma J."/>
        </authorList>
    </citation>
    <scope>NUCLEOTIDE SEQUENCE [LARGE SCALE GENOMIC DNA]</scope>
    <source>
        <strain evidence="2">JCM 17027</strain>
    </source>
</reference>
<gene>
    <name evidence="1" type="ORF">GCM10022384_08850</name>
</gene>
<dbReference type="RefSeq" id="WP_345589364.1">
    <property type="nucleotide sequence ID" value="NZ_BAABCQ010000011.1"/>
</dbReference>
<dbReference type="Proteomes" id="UP001500034">
    <property type="component" value="Unassembled WGS sequence"/>
</dbReference>
<proteinExistence type="predicted"/>
<accession>A0ABP7P1J1</accession>
<keyword evidence="2" id="KW-1185">Reference proteome</keyword>